<keyword evidence="3" id="KW-0547">Nucleotide-binding</keyword>
<keyword evidence="2" id="KW-0472">Membrane</keyword>
<dbReference type="Proteomes" id="UP000217999">
    <property type="component" value="Unassembled WGS sequence"/>
</dbReference>
<accession>A0A2A2AAK6</accession>
<feature type="region of interest" description="Disordered" evidence="5">
    <location>
        <begin position="244"/>
        <end position="277"/>
    </location>
</feature>
<dbReference type="PROSITE" id="PS00211">
    <property type="entry name" value="ABC_TRANSPORTER_1"/>
    <property type="match status" value="1"/>
</dbReference>
<evidence type="ECO:0000256" key="3">
    <source>
        <dbReference type="ARBA" id="ARBA00022741"/>
    </source>
</evidence>
<keyword evidence="1" id="KW-0813">Transport</keyword>
<dbReference type="SMART" id="SM00382">
    <property type="entry name" value="AAA"/>
    <property type="match status" value="1"/>
</dbReference>
<feature type="domain" description="ABC transporter" evidence="6">
    <location>
        <begin position="13"/>
        <end position="241"/>
    </location>
</feature>
<evidence type="ECO:0000256" key="5">
    <source>
        <dbReference type="SAM" id="MobiDB-lite"/>
    </source>
</evidence>
<dbReference type="GO" id="GO:0016887">
    <property type="term" value="F:ATP hydrolysis activity"/>
    <property type="evidence" value="ECO:0007669"/>
    <property type="project" value="InterPro"/>
</dbReference>
<gene>
    <name evidence="7" type="ORF">CK620_08040</name>
</gene>
<sequence>MTAPVPPAAGPAVRLQGVGLQLGATRILQGIDWQVQPGQVHALVGPNGCGKSSLIKTVLGLMPHEGSVTLHWPGAAPGVLAYVPQAIECDRTLPMTVQDFMACMLQTRPLYWGIRRSVRERIAAALAQVGMAHKASRRMGDLSGGERQRVLLAQSLVPPAQLVLLDEPMAALDQAGIAVFESLLAAWRQARATVLWVEHDLGAVRRLADHVTALRQGRLLWSRPPAALHDAEVVLQLFARRGPASAQADGNTDTDAETATHSAARAPAHPPAEELAA</sequence>
<comment type="caution">
    <text evidence="7">The sequence shown here is derived from an EMBL/GenBank/DDBJ whole genome shotgun (WGS) entry which is preliminary data.</text>
</comment>
<dbReference type="InterPro" id="IPR050153">
    <property type="entry name" value="Metal_Ion_Import_ABC"/>
</dbReference>
<evidence type="ECO:0000313" key="8">
    <source>
        <dbReference type="Proteomes" id="UP000217999"/>
    </source>
</evidence>
<dbReference type="EMBL" id="NSJF01000003">
    <property type="protein sequence ID" value="PAT34807.1"/>
    <property type="molecule type" value="Genomic_DNA"/>
</dbReference>
<evidence type="ECO:0000256" key="2">
    <source>
        <dbReference type="ARBA" id="ARBA00022475"/>
    </source>
</evidence>
<dbReference type="InterPro" id="IPR003593">
    <property type="entry name" value="AAA+_ATPase"/>
</dbReference>
<name>A0A2A2AAK6_9BURK</name>
<dbReference type="Gene3D" id="3.40.50.300">
    <property type="entry name" value="P-loop containing nucleotide triphosphate hydrolases"/>
    <property type="match status" value="1"/>
</dbReference>
<dbReference type="InterPro" id="IPR003439">
    <property type="entry name" value="ABC_transporter-like_ATP-bd"/>
</dbReference>
<evidence type="ECO:0000259" key="6">
    <source>
        <dbReference type="PROSITE" id="PS50893"/>
    </source>
</evidence>
<dbReference type="PROSITE" id="PS50893">
    <property type="entry name" value="ABC_TRANSPORTER_2"/>
    <property type="match status" value="1"/>
</dbReference>
<dbReference type="Pfam" id="PF00005">
    <property type="entry name" value="ABC_tran"/>
    <property type="match status" value="1"/>
</dbReference>
<dbReference type="InterPro" id="IPR027417">
    <property type="entry name" value="P-loop_NTPase"/>
</dbReference>
<proteinExistence type="predicted"/>
<protein>
    <submittedName>
        <fullName evidence="7">Manganese ABC transporter ATP-binding protein</fullName>
    </submittedName>
</protein>
<feature type="compositionally biased region" description="Low complexity" evidence="5">
    <location>
        <begin position="257"/>
        <end position="277"/>
    </location>
</feature>
<evidence type="ECO:0000256" key="1">
    <source>
        <dbReference type="ARBA" id="ARBA00022448"/>
    </source>
</evidence>
<dbReference type="SUPFAM" id="SSF52540">
    <property type="entry name" value="P-loop containing nucleoside triphosphate hydrolases"/>
    <property type="match status" value="1"/>
</dbReference>
<evidence type="ECO:0000313" key="7">
    <source>
        <dbReference type="EMBL" id="PAT34807.1"/>
    </source>
</evidence>
<dbReference type="InterPro" id="IPR017871">
    <property type="entry name" value="ABC_transporter-like_CS"/>
</dbReference>
<organism evidence="7 8">
    <name type="scientific">Vandammella animalimorsus</name>
    <dbReference type="NCBI Taxonomy" id="2029117"/>
    <lineage>
        <taxon>Bacteria</taxon>
        <taxon>Pseudomonadati</taxon>
        <taxon>Pseudomonadota</taxon>
        <taxon>Betaproteobacteria</taxon>
        <taxon>Burkholderiales</taxon>
        <taxon>Comamonadaceae</taxon>
        <taxon>Vandammella</taxon>
    </lineage>
</organism>
<dbReference type="PANTHER" id="PTHR42734">
    <property type="entry name" value="METAL TRANSPORT SYSTEM ATP-BINDING PROTEIN TM_0124-RELATED"/>
    <property type="match status" value="1"/>
</dbReference>
<keyword evidence="4 7" id="KW-0067">ATP-binding</keyword>
<dbReference type="GO" id="GO:0005524">
    <property type="term" value="F:ATP binding"/>
    <property type="evidence" value="ECO:0007669"/>
    <property type="project" value="UniProtKB-KW"/>
</dbReference>
<keyword evidence="2" id="KW-1003">Cell membrane</keyword>
<dbReference type="PANTHER" id="PTHR42734:SF7">
    <property type="entry name" value="ATP-BINDING COMPONENT OF ABC TRANSPORTER-RELATED"/>
    <property type="match status" value="1"/>
</dbReference>
<dbReference type="RefSeq" id="WP_095549854.1">
    <property type="nucleotide sequence ID" value="NZ_NSJF01000003.1"/>
</dbReference>
<dbReference type="AlphaFoldDB" id="A0A2A2AAK6"/>
<evidence type="ECO:0000256" key="4">
    <source>
        <dbReference type="ARBA" id="ARBA00022840"/>
    </source>
</evidence>
<reference evidence="7 8" key="1">
    <citation type="submission" date="2017-08" db="EMBL/GenBank/DDBJ databases">
        <title>WGS of Clinical strains of the CDC Group NO-1 linked to zoonotic infections in humans.</title>
        <authorList>
            <person name="Bernier A.-M."/>
            <person name="Bernard K."/>
        </authorList>
    </citation>
    <scope>NUCLEOTIDE SEQUENCE [LARGE SCALE GENOMIC DNA]</scope>
    <source>
        <strain evidence="7 8">NML03-0146</strain>
    </source>
</reference>